<comment type="function">
    <text evidence="6">Functions as a zinc transporter.</text>
</comment>
<dbReference type="GO" id="GO:1904257">
    <property type="term" value="P:zinc ion import into Golgi lumen"/>
    <property type="evidence" value="ECO:0007669"/>
    <property type="project" value="TreeGrafter"/>
</dbReference>
<dbReference type="Proteomes" id="UP000799750">
    <property type="component" value="Unassembled WGS sequence"/>
</dbReference>
<evidence type="ECO:0000256" key="6">
    <source>
        <dbReference type="RuleBase" id="RU369017"/>
    </source>
</evidence>
<feature type="transmembrane region" description="Helical" evidence="6">
    <location>
        <begin position="348"/>
        <end position="368"/>
    </location>
</feature>
<organism evidence="9 10">
    <name type="scientific">Lophium mytilinum</name>
    <dbReference type="NCBI Taxonomy" id="390894"/>
    <lineage>
        <taxon>Eukaryota</taxon>
        <taxon>Fungi</taxon>
        <taxon>Dikarya</taxon>
        <taxon>Ascomycota</taxon>
        <taxon>Pezizomycotina</taxon>
        <taxon>Dothideomycetes</taxon>
        <taxon>Pleosporomycetidae</taxon>
        <taxon>Mytilinidiales</taxon>
        <taxon>Mytilinidiaceae</taxon>
        <taxon>Lophium</taxon>
    </lineage>
</organism>
<reference evidence="9" key="1">
    <citation type="journal article" date="2020" name="Stud. Mycol.">
        <title>101 Dothideomycetes genomes: a test case for predicting lifestyles and emergence of pathogens.</title>
        <authorList>
            <person name="Haridas S."/>
            <person name="Albert R."/>
            <person name="Binder M."/>
            <person name="Bloem J."/>
            <person name="Labutti K."/>
            <person name="Salamov A."/>
            <person name="Andreopoulos B."/>
            <person name="Baker S."/>
            <person name="Barry K."/>
            <person name="Bills G."/>
            <person name="Bluhm B."/>
            <person name="Cannon C."/>
            <person name="Castanera R."/>
            <person name="Culley D."/>
            <person name="Daum C."/>
            <person name="Ezra D."/>
            <person name="Gonzalez J."/>
            <person name="Henrissat B."/>
            <person name="Kuo A."/>
            <person name="Liang C."/>
            <person name="Lipzen A."/>
            <person name="Lutzoni F."/>
            <person name="Magnuson J."/>
            <person name="Mondo S."/>
            <person name="Nolan M."/>
            <person name="Ohm R."/>
            <person name="Pangilinan J."/>
            <person name="Park H.-J."/>
            <person name="Ramirez L."/>
            <person name="Alfaro M."/>
            <person name="Sun H."/>
            <person name="Tritt A."/>
            <person name="Yoshinaga Y."/>
            <person name="Zwiers L.-H."/>
            <person name="Turgeon B."/>
            <person name="Goodwin S."/>
            <person name="Spatafora J."/>
            <person name="Crous P."/>
            <person name="Grigoriev I."/>
        </authorList>
    </citation>
    <scope>NUCLEOTIDE SEQUENCE</scope>
    <source>
        <strain evidence="9">CBS 269.34</strain>
    </source>
</reference>
<dbReference type="GO" id="GO:0005794">
    <property type="term" value="C:Golgi apparatus"/>
    <property type="evidence" value="ECO:0007669"/>
    <property type="project" value="TreeGrafter"/>
</dbReference>
<keyword evidence="3 6" id="KW-0812">Transmembrane</keyword>
<dbReference type="PANTHER" id="PTHR45755">
    <property type="match status" value="1"/>
</dbReference>
<evidence type="ECO:0000259" key="8">
    <source>
        <dbReference type="Pfam" id="PF01545"/>
    </source>
</evidence>
<evidence type="ECO:0000313" key="9">
    <source>
        <dbReference type="EMBL" id="KAF2500182.1"/>
    </source>
</evidence>
<evidence type="ECO:0000256" key="1">
    <source>
        <dbReference type="ARBA" id="ARBA00004141"/>
    </source>
</evidence>
<feature type="region of interest" description="Disordered" evidence="7">
    <location>
        <begin position="88"/>
        <end position="107"/>
    </location>
</feature>
<feature type="domain" description="Cation efflux protein transmembrane" evidence="8">
    <location>
        <begin position="192"/>
        <end position="399"/>
    </location>
</feature>
<comment type="subcellular location">
    <subcellularLocation>
        <location evidence="6">Endoplasmic reticulum membrane</location>
        <topology evidence="6">Multi-pass membrane protein</topology>
    </subcellularLocation>
    <subcellularLocation>
        <location evidence="1">Membrane</location>
        <topology evidence="1">Multi-pass membrane protein</topology>
    </subcellularLocation>
</comment>
<comment type="caution">
    <text evidence="6">Lacks conserved residue(s) required for the propagation of feature annotation.</text>
</comment>
<keyword evidence="10" id="KW-1185">Reference proteome</keyword>
<evidence type="ECO:0000313" key="10">
    <source>
        <dbReference type="Proteomes" id="UP000799750"/>
    </source>
</evidence>
<proteinExistence type="inferred from homology"/>
<keyword evidence="2 6" id="KW-0813">Transport</keyword>
<dbReference type="SUPFAM" id="SSF161111">
    <property type="entry name" value="Cation efflux protein transmembrane domain-like"/>
    <property type="match status" value="1"/>
</dbReference>
<keyword evidence="4 6" id="KW-1133">Transmembrane helix</keyword>
<dbReference type="PANTHER" id="PTHR45755:SF5">
    <property type="entry name" value="ZINC TRANSPORTER"/>
    <property type="match status" value="1"/>
</dbReference>
<dbReference type="GO" id="GO:0005385">
    <property type="term" value="F:zinc ion transmembrane transporter activity"/>
    <property type="evidence" value="ECO:0007669"/>
    <property type="project" value="UniProtKB-UniRule"/>
</dbReference>
<dbReference type="GO" id="GO:0006882">
    <property type="term" value="P:intracellular zinc ion homeostasis"/>
    <property type="evidence" value="ECO:0007669"/>
    <property type="project" value="InterPro"/>
</dbReference>
<feature type="region of interest" description="Disordered" evidence="7">
    <location>
        <begin position="1"/>
        <end position="82"/>
    </location>
</feature>
<keyword evidence="6" id="KW-0406">Ion transport</keyword>
<evidence type="ECO:0000256" key="2">
    <source>
        <dbReference type="ARBA" id="ARBA00022448"/>
    </source>
</evidence>
<dbReference type="AlphaFoldDB" id="A0A6A6R730"/>
<feature type="transmembrane region" description="Helical" evidence="6">
    <location>
        <begin position="374"/>
        <end position="392"/>
    </location>
</feature>
<evidence type="ECO:0000256" key="5">
    <source>
        <dbReference type="ARBA" id="ARBA00023136"/>
    </source>
</evidence>
<evidence type="ECO:0000256" key="3">
    <source>
        <dbReference type="ARBA" id="ARBA00022692"/>
    </source>
</evidence>
<feature type="compositionally biased region" description="Pro residues" evidence="7">
    <location>
        <begin position="7"/>
        <end position="17"/>
    </location>
</feature>
<name>A0A6A6R730_9PEZI</name>
<dbReference type="InterPro" id="IPR027469">
    <property type="entry name" value="Cation_efflux_TMD_sf"/>
</dbReference>
<gene>
    <name evidence="9" type="ORF">BU16DRAFT_452918</name>
</gene>
<dbReference type="Gene3D" id="1.20.1510.10">
    <property type="entry name" value="Cation efflux protein transmembrane domain"/>
    <property type="match status" value="1"/>
</dbReference>
<sequence>MASGMPLPLPPRTPTPPPEDEQSPIGLGIDQQFSPAKLGYNPDALSPMSATFPPDRFGTLGGPNTSTSQRPTPNSLYSPASSTFPYSPMSAVSGNSEDKTPSMSGSDNARNPFNFQPMSYVAGKNAAANKQELGRRRGHKYKHSSVSHQIFLEPPPRAPLQLPASLPIPTFKEYRSSMSREQKSRFIWCFCHLFVAGFVQWSAHESLALTVLSRLLCYDALGAFLCVAVDVGGNFEVWKRSSIRHPFGFERSEVVAGLGMSVGLLFMGLDLISHSLTHALEDKGGHEAHHAHEHERVSPGSIDLAALCAIISTLVSAILLKNHARVGKVMRLGAVSSLPSLLTNPSHFLTLSCSALLFVLPLLSIQMYVWLDRALSFTVAISMVALGWRLGWTLGKMLMMSYSGPGVSDVLYDIETDPAVTAVEEAKFWQVHYGLCQANLKLRARRLEDMGRLRDRIGSLVRTRLGGGYGSGGQKWEVSTQITLEKD</sequence>
<protein>
    <recommendedName>
        <fullName evidence="6">Zinc transporter</fullName>
    </recommendedName>
</protein>
<dbReference type="InterPro" id="IPR058533">
    <property type="entry name" value="Cation_efflux_TM"/>
</dbReference>
<comment type="similarity">
    <text evidence="6">Belongs to the cation diffusion facilitator (CDF) transporter (TC 2.A.4) family. SLC30A subfamily.</text>
</comment>
<dbReference type="GO" id="GO:0005789">
    <property type="term" value="C:endoplasmic reticulum membrane"/>
    <property type="evidence" value="ECO:0007669"/>
    <property type="project" value="UniProtKB-SubCell"/>
</dbReference>
<dbReference type="EMBL" id="MU004183">
    <property type="protein sequence ID" value="KAF2500182.1"/>
    <property type="molecule type" value="Genomic_DNA"/>
</dbReference>
<accession>A0A6A6R730</accession>
<keyword evidence="5 6" id="KW-0472">Membrane</keyword>
<evidence type="ECO:0000256" key="7">
    <source>
        <dbReference type="SAM" id="MobiDB-lite"/>
    </source>
</evidence>
<feature type="transmembrane region" description="Helical" evidence="6">
    <location>
        <begin position="302"/>
        <end position="320"/>
    </location>
</feature>
<dbReference type="InterPro" id="IPR045316">
    <property type="entry name" value="Msc2-like"/>
</dbReference>
<dbReference type="OrthoDB" id="5382797at2759"/>
<dbReference type="GO" id="GO:0031410">
    <property type="term" value="C:cytoplasmic vesicle"/>
    <property type="evidence" value="ECO:0007669"/>
    <property type="project" value="TreeGrafter"/>
</dbReference>
<feature type="transmembrane region" description="Helical" evidence="6">
    <location>
        <begin position="254"/>
        <end position="272"/>
    </location>
</feature>
<dbReference type="Pfam" id="PF01545">
    <property type="entry name" value="Cation_efflux"/>
    <property type="match status" value="1"/>
</dbReference>
<feature type="compositionally biased region" description="Polar residues" evidence="7">
    <location>
        <begin position="62"/>
        <end position="82"/>
    </location>
</feature>
<evidence type="ECO:0000256" key="4">
    <source>
        <dbReference type="ARBA" id="ARBA00022989"/>
    </source>
</evidence>
<keyword evidence="6" id="KW-0256">Endoplasmic reticulum</keyword>